<evidence type="ECO:0000313" key="2">
    <source>
        <dbReference type="Proteomes" id="UP000609726"/>
    </source>
</evidence>
<dbReference type="InterPro" id="IPR032466">
    <property type="entry name" value="Metal_Hydrolase"/>
</dbReference>
<comment type="caution">
    <text evidence="1">The sequence shown here is derived from an EMBL/GenBank/DDBJ whole genome shotgun (WGS) entry which is preliminary data.</text>
</comment>
<dbReference type="EMBL" id="WHJH01000104">
    <property type="protein sequence ID" value="NHZ93869.1"/>
    <property type="molecule type" value="Genomic_DNA"/>
</dbReference>
<name>A0ABX0P452_9BURK</name>
<keyword evidence="2" id="KW-1185">Reference proteome</keyword>
<evidence type="ECO:0000313" key="1">
    <source>
        <dbReference type="EMBL" id="NHZ93869.1"/>
    </source>
</evidence>
<dbReference type="Gene3D" id="3.20.20.140">
    <property type="entry name" value="Metal-dependent hydrolases"/>
    <property type="match status" value="2"/>
</dbReference>
<reference evidence="1 2" key="1">
    <citation type="submission" date="2019-10" db="EMBL/GenBank/DDBJ databases">
        <title>Taxonomy of Antarctic Massilia spp.: description of Massilia rubra sp. nov., Massilia aquatica sp. nov., Massilia mucilaginosa sp. nov., Massilia frigida sp. nov. isolated from streams, lakes and regoliths.</title>
        <authorList>
            <person name="Holochova P."/>
            <person name="Sedlacek I."/>
            <person name="Kralova S."/>
            <person name="Maslanova I."/>
            <person name="Busse H.-J."/>
            <person name="Stankova E."/>
            <person name="Vrbovska V."/>
            <person name="Kovarovic V."/>
            <person name="Bartak M."/>
            <person name="Svec P."/>
            <person name="Pantucek R."/>
        </authorList>
    </citation>
    <scope>NUCLEOTIDE SEQUENCE [LARGE SCALE GENOMIC DNA]</scope>
    <source>
        <strain evidence="1 2">CCM 8733</strain>
    </source>
</reference>
<proteinExistence type="predicted"/>
<evidence type="ECO:0008006" key="3">
    <source>
        <dbReference type="Google" id="ProtNLM"/>
    </source>
</evidence>
<dbReference type="NCBIfam" id="NF041744">
    <property type="entry name" value="RdrB"/>
    <property type="match status" value="1"/>
</dbReference>
<protein>
    <recommendedName>
        <fullName evidence="3">Adenosine deaminase domain-containing protein</fullName>
    </recommendedName>
</protein>
<dbReference type="SUPFAM" id="SSF51556">
    <property type="entry name" value="Metallo-dependent hydrolases"/>
    <property type="match status" value="1"/>
</dbReference>
<dbReference type="Proteomes" id="UP000609726">
    <property type="component" value="Unassembled WGS sequence"/>
</dbReference>
<sequence length="926" mass="104163">MLEQSLLELAVATCFSSSALASKLKSTLCPSGPSTGLPNMKRFQDDCHKLLEGALEADHPRRFRRNDIASALQLTWPHHMILGSEGHIMPFLDQLFARLFVENGDVIHYRDDKVQDYVRLSARIDPALLVAWRLAQRIGETPTLAAHDLVRLVSAQQPFFGPATVAGRAKAENHAHIGGAYQAGMALMAGLLPGAPAPASEGTYESEIDFSSLIYLARALLREGDLTERAHADGGDTKALDRRIRNAIRCSLGMQSSTDAPSNLSWEWLTGQVQTVRADNPRWLRQQIARSMVELDIGQAWLWFLIWLWTHYLDPHCHPRLRMAIFFLFNGLMCARRDLVMDGQGLSRFIEYYHRKRRKTQAGFAHVSAAKTLFQGIDDVAELKVGSNVLTPTAIGDWLGHLARATGVIAPTGLRQLSARDAQRYRDMMDRWHFCVHFSRSKSMLHNPAMVWESAASIQEFKHSKGEWDRPSMLGGMSDGEEMLQLVPSRWLRGLDVAGDENQTKTEIYAPALRWLRDGLKSKDEGEPATDGLHLSVHAGEDYAHPVSGMRHVDETVQFCEMRSGDRLGHALALGISVRAWASAHGDMILPVDEHLDNLVWVWHYASVMSARLPLASQVLPLFERRIHIMLQFVPWAHGACMELPGSAAAPCQSAARVNSITPALLFRAWQLRRNCSFQLIEYENRGKILDRKIVIAVPDIALFSAHPAATAADGLEVANAVGLYRQRWKWLAKQVGGKVPPESGCSATSPPLRRVRIRCELNDHERWDAKADLESRSGLIEDTISAQELDFIEALQDWLLDVYDEKGLVIEANPTSNVYVARMNRHAEHPIFRWYPPDESWLEPGNRFNRFGLRRGPIRVCVNTDDAGITPTTLRTEFALLRAAALEHGVTRTNAEAWLSRLREFGHEEFRRKHRAVWVRRLAGR</sequence>
<accession>A0ABX0P452</accession>
<dbReference type="PANTHER" id="PTHR11409">
    <property type="entry name" value="ADENOSINE DEAMINASE"/>
    <property type="match status" value="1"/>
</dbReference>
<dbReference type="InterPro" id="IPR006330">
    <property type="entry name" value="Ado/ade_deaminase"/>
</dbReference>
<gene>
    <name evidence="1" type="ORF">F2P45_33455</name>
</gene>
<dbReference type="PANTHER" id="PTHR11409:SF43">
    <property type="entry name" value="ADENOSINE DEAMINASE"/>
    <property type="match status" value="1"/>
</dbReference>
<organism evidence="1 2">
    <name type="scientific">Massilia mucilaginosa</name>
    <dbReference type="NCBI Taxonomy" id="2609282"/>
    <lineage>
        <taxon>Bacteria</taxon>
        <taxon>Pseudomonadati</taxon>
        <taxon>Pseudomonadota</taxon>
        <taxon>Betaproteobacteria</taxon>
        <taxon>Burkholderiales</taxon>
        <taxon>Oxalobacteraceae</taxon>
        <taxon>Telluria group</taxon>
        <taxon>Massilia</taxon>
    </lineage>
</organism>
<dbReference type="RefSeq" id="WP_166882551.1">
    <property type="nucleotide sequence ID" value="NZ_WHJH01000104.1"/>
</dbReference>